<reference evidence="3" key="1">
    <citation type="journal article" date="2014" name="Int. J. Syst. Evol. Microbiol.">
        <title>Complete genome sequence of Corynebacterium casei LMG S-19264T (=DSM 44701T), isolated from a smear-ripened cheese.</title>
        <authorList>
            <consortium name="US DOE Joint Genome Institute (JGI-PGF)"/>
            <person name="Walter F."/>
            <person name="Albersmeier A."/>
            <person name="Kalinowski J."/>
            <person name="Ruckert C."/>
        </authorList>
    </citation>
    <scope>NUCLEOTIDE SEQUENCE</scope>
    <source>
        <strain evidence="3">KCTC 42590</strain>
    </source>
</reference>
<evidence type="ECO:0000259" key="2">
    <source>
        <dbReference type="Pfam" id="PF00144"/>
    </source>
</evidence>
<evidence type="ECO:0000313" key="3">
    <source>
        <dbReference type="EMBL" id="GHF12172.1"/>
    </source>
</evidence>
<evidence type="ECO:0000313" key="4">
    <source>
        <dbReference type="Proteomes" id="UP000630923"/>
    </source>
</evidence>
<feature type="transmembrane region" description="Helical" evidence="1">
    <location>
        <begin position="436"/>
        <end position="453"/>
    </location>
</feature>
<feature type="domain" description="Beta-lactamase-related" evidence="2">
    <location>
        <begin position="61"/>
        <end position="178"/>
    </location>
</feature>
<dbReference type="EMBL" id="BNCI01000001">
    <property type="protein sequence ID" value="GHF12172.1"/>
    <property type="molecule type" value="Genomic_DNA"/>
</dbReference>
<comment type="caution">
    <text evidence="3">The sequence shown here is derived from an EMBL/GenBank/DDBJ whole genome shotgun (WGS) entry which is preliminary data.</text>
</comment>
<name>A0A919AKM9_9PROT</name>
<reference evidence="3" key="2">
    <citation type="submission" date="2020-09" db="EMBL/GenBank/DDBJ databases">
        <authorList>
            <person name="Sun Q."/>
            <person name="Kim S."/>
        </authorList>
    </citation>
    <scope>NUCLEOTIDE SEQUENCE</scope>
    <source>
        <strain evidence="3">KCTC 42590</strain>
    </source>
</reference>
<gene>
    <name evidence="3" type="ORF">GCM10017044_02610</name>
</gene>
<keyword evidence="1" id="KW-1133">Transmembrane helix</keyword>
<protein>
    <recommendedName>
        <fullName evidence="2">Beta-lactamase-related domain-containing protein</fullName>
    </recommendedName>
</protein>
<keyword evidence="1" id="KW-0472">Membrane</keyword>
<organism evidence="3 4">
    <name type="scientific">Kordiimonas sediminis</name>
    <dbReference type="NCBI Taxonomy" id="1735581"/>
    <lineage>
        <taxon>Bacteria</taxon>
        <taxon>Pseudomonadati</taxon>
        <taxon>Pseudomonadota</taxon>
        <taxon>Alphaproteobacteria</taxon>
        <taxon>Kordiimonadales</taxon>
        <taxon>Kordiimonadaceae</taxon>
        <taxon>Kordiimonas</taxon>
    </lineage>
</organism>
<keyword evidence="1" id="KW-0812">Transmembrane</keyword>
<sequence length="566" mass="62025">MAHAQSVAIDPIEARQAFSSIPTSSVSTQSAIILINGQSITPLTPQDEAHPVPMGHTGHLVWSMIALRLADEGILDLDARVSTHAPDLIADDPFEVPEQIKHLLLSNAGFVVPDWYRENGPAPSQDKPHVYMTKARSAGHIPYDDPAGRALLAYILSNITGKSPQDLIQAELLAPLGLGPDAVRIDGANYPAFLAPAVGLYTTEDGLGALATVLATNRLQNGSRYLSRDLFKTFITTPQWFMHPMGRRQTFAGQLETIKGHPALLVGDTTHCRGPLIYAAPNDGIGFVFIPSRQTQQPAICNNNQYKNEARKLLDSVFPGATQKDGQNDANKITSISRLSGIYVRDDSPSLWLGQKYQAVANTALEIKMLGDGSLEVTRQGQEAKRYFTQAPLYFTSEDGQTLIFSVRFSNGYIELDGHIYRYAGFLGNTRTLVKPAAWMLLLLLTAGVYAFSQDGRSWRSLGRFGPIGAVCISTGVYLEATYLPHILYETNADYLIILWRIMLNVGIMLTLSVAFFALSLTRRTPSAQGVLRHLVPLHLILLCAAAFYTVYLTIAWGLAGEIRPY</sequence>
<feature type="transmembrane region" description="Helical" evidence="1">
    <location>
        <begin position="540"/>
        <end position="560"/>
    </location>
</feature>
<feature type="transmembrane region" description="Helical" evidence="1">
    <location>
        <begin position="465"/>
        <end position="489"/>
    </location>
</feature>
<dbReference type="Pfam" id="PF00144">
    <property type="entry name" value="Beta-lactamase"/>
    <property type="match status" value="1"/>
</dbReference>
<accession>A0A919AKM9</accession>
<keyword evidence="4" id="KW-1185">Reference proteome</keyword>
<dbReference type="Gene3D" id="3.40.710.10">
    <property type="entry name" value="DD-peptidase/beta-lactamase superfamily"/>
    <property type="match status" value="1"/>
</dbReference>
<proteinExistence type="predicted"/>
<dbReference type="AlphaFoldDB" id="A0A919AKM9"/>
<dbReference type="InterPro" id="IPR012338">
    <property type="entry name" value="Beta-lactam/transpept-like"/>
</dbReference>
<evidence type="ECO:0000256" key="1">
    <source>
        <dbReference type="SAM" id="Phobius"/>
    </source>
</evidence>
<feature type="transmembrane region" description="Helical" evidence="1">
    <location>
        <begin position="495"/>
        <end position="519"/>
    </location>
</feature>
<dbReference type="SUPFAM" id="SSF56601">
    <property type="entry name" value="beta-lactamase/transpeptidase-like"/>
    <property type="match status" value="1"/>
</dbReference>
<dbReference type="InterPro" id="IPR001466">
    <property type="entry name" value="Beta-lactam-related"/>
</dbReference>
<dbReference type="Proteomes" id="UP000630923">
    <property type="component" value="Unassembled WGS sequence"/>
</dbReference>